<gene>
    <name evidence="1" type="ORF">HHX48_08275</name>
</gene>
<comment type="caution">
    <text evidence="1">The sequence shown here is derived from an EMBL/GenBank/DDBJ whole genome shotgun (WGS) entry which is preliminary data.</text>
</comment>
<protein>
    <recommendedName>
        <fullName evidence="3">Flagellar basal-body/hook protein C-terminal domain-containing protein</fullName>
    </recommendedName>
</protein>
<evidence type="ECO:0008006" key="3">
    <source>
        <dbReference type="Google" id="ProtNLM"/>
    </source>
</evidence>
<dbReference type="EMBL" id="JABBXD010000003">
    <property type="protein sequence ID" value="MBD3585726.1"/>
    <property type="molecule type" value="Genomic_DNA"/>
</dbReference>
<proteinExistence type="predicted"/>
<keyword evidence="2" id="KW-1185">Reference proteome</keyword>
<evidence type="ECO:0000313" key="2">
    <source>
        <dbReference type="Proteomes" id="UP000624419"/>
    </source>
</evidence>
<name>A0ABR8LKW8_9ALTE</name>
<reference evidence="1 2" key="1">
    <citation type="submission" date="2020-04" db="EMBL/GenBank/DDBJ databases">
        <title>Salinimonas sp. HHU 13199.</title>
        <authorList>
            <person name="Cui X."/>
            <person name="Zhang D."/>
        </authorList>
    </citation>
    <scope>NUCLEOTIDE SEQUENCE [LARGE SCALE GENOMIC DNA]</scope>
    <source>
        <strain evidence="1 2">HHU 13199</strain>
    </source>
</reference>
<organism evidence="1 2">
    <name type="scientific">Salinimonas profundi</name>
    <dbReference type="NCBI Taxonomy" id="2729140"/>
    <lineage>
        <taxon>Bacteria</taxon>
        <taxon>Pseudomonadati</taxon>
        <taxon>Pseudomonadota</taxon>
        <taxon>Gammaproteobacteria</taxon>
        <taxon>Alteromonadales</taxon>
        <taxon>Alteromonadaceae</taxon>
        <taxon>Alteromonas/Salinimonas group</taxon>
        <taxon>Salinimonas</taxon>
    </lineage>
</organism>
<accession>A0ABR8LKW8</accession>
<dbReference type="Proteomes" id="UP000624419">
    <property type="component" value="Unassembled WGS sequence"/>
</dbReference>
<sequence>MSAMYNARAGMQQASDNVAQASAAVAQPDSQPEQSTTDSLIALQTNTTYHQASANVLRVTDDTVGYLIDTLA</sequence>
<dbReference type="RefSeq" id="WP_191024043.1">
    <property type="nucleotide sequence ID" value="NZ_JABBXD010000003.1"/>
</dbReference>
<evidence type="ECO:0000313" key="1">
    <source>
        <dbReference type="EMBL" id="MBD3585726.1"/>
    </source>
</evidence>